<dbReference type="InterPro" id="IPR058163">
    <property type="entry name" value="LysR-type_TF_proteobact-type"/>
</dbReference>
<comment type="caution">
    <text evidence="6">The sequence shown here is derived from an EMBL/GenBank/DDBJ whole genome shotgun (WGS) entry which is preliminary data.</text>
</comment>
<dbReference type="Proteomes" id="UP001331561">
    <property type="component" value="Unassembled WGS sequence"/>
</dbReference>
<evidence type="ECO:0000259" key="5">
    <source>
        <dbReference type="PROSITE" id="PS50931"/>
    </source>
</evidence>
<proteinExistence type="inferred from homology"/>
<feature type="domain" description="HTH lysR-type" evidence="5">
    <location>
        <begin position="1"/>
        <end position="59"/>
    </location>
</feature>
<dbReference type="SUPFAM" id="SSF46785">
    <property type="entry name" value="Winged helix' DNA-binding domain"/>
    <property type="match status" value="1"/>
</dbReference>
<dbReference type="SUPFAM" id="SSF53850">
    <property type="entry name" value="Periplasmic binding protein-like II"/>
    <property type="match status" value="1"/>
</dbReference>
<dbReference type="PANTHER" id="PTHR30537">
    <property type="entry name" value="HTH-TYPE TRANSCRIPTIONAL REGULATOR"/>
    <property type="match status" value="1"/>
</dbReference>
<organism evidence="6 7">
    <name type="scientific">Uliginosibacterium silvisoli</name>
    <dbReference type="NCBI Taxonomy" id="3114758"/>
    <lineage>
        <taxon>Bacteria</taxon>
        <taxon>Pseudomonadati</taxon>
        <taxon>Pseudomonadota</taxon>
        <taxon>Betaproteobacteria</taxon>
        <taxon>Rhodocyclales</taxon>
        <taxon>Zoogloeaceae</taxon>
        <taxon>Uliginosibacterium</taxon>
    </lineage>
</organism>
<keyword evidence="4" id="KW-0804">Transcription</keyword>
<evidence type="ECO:0000256" key="4">
    <source>
        <dbReference type="ARBA" id="ARBA00023163"/>
    </source>
</evidence>
<protein>
    <submittedName>
        <fullName evidence="6">LysR family transcriptional regulator</fullName>
    </submittedName>
</protein>
<reference evidence="6 7" key="1">
    <citation type="submission" date="2024-01" db="EMBL/GenBank/DDBJ databases">
        <title>Uliginosibacterium soil sp. nov.</title>
        <authorList>
            <person name="Lv Y."/>
        </authorList>
    </citation>
    <scope>NUCLEOTIDE SEQUENCE [LARGE SCALE GENOMIC DNA]</scope>
    <source>
        <strain evidence="6 7">H3</strain>
    </source>
</reference>
<dbReference type="PROSITE" id="PS50931">
    <property type="entry name" value="HTH_LYSR"/>
    <property type="match status" value="1"/>
</dbReference>
<gene>
    <name evidence="6" type="ORF">VVD49_12850</name>
</gene>
<evidence type="ECO:0000256" key="2">
    <source>
        <dbReference type="ARBA" id="ARBA00023015"/>
    </source>
</evidence>
<dbReference type="RefSeq" id="WP_327599576.1">
    <property type="nucleotide sequence ID" value="NZ_JAYXHS010000002.1"/>
</dbReference>
<comment type="similarity">
    <text evidence="1">Belongs to the LysR transcriptional regulatory family.</text>
</comment>
<dbReference type="CDD" id="cd08422">
    <property type="entry name" value="PBP2_CrgA_like"/>
    <property type="match status" value="1"/>
</dbReference>
<dbReference type="InterPro" id="IPR000847">
    <property type="entry name" value="LysR_HTH_N"/>
</dbReference>
<name>A0ABU6K583_9RHOO</name>
<dbReference type="Gene3D" id="3.40.190.290">
    <property type="match status" value="1"/>
</dbReference>
<evidence type="ECO:0000256" key="3">
    <source>
        <dbReference type="ARBA" id="ARBA00023125"/>
    </source>
</evidence>
<evidence type="ECO:0000313" key="7">
    <source>
        <dbReference type="Proteomes" id="UP001331561"/>
    </source>
</evidence>
<evidence type="ECO:0000313" key="6">
    <source>
        <dbReference type="EMBL" id="MEC5386617.1"/>
    </source>
</evidence>
<keyword evidence="7" id="KW-1185">Reference proteome</keyword>
<dbReference type="InterPro" id="IPR005119">
    <property type="entry name" value="LysR_subst-bd"/>
</dbReference>
<dbReference type="Gene3D" id="1.10.10.10">
    <property type="entry name" value="Winged helix-like DNA-binding domain superfamily/Winged helix DNA-binding domain"/>
    <property type="match status" value="1"/>
</dbReference>
<sequence>MDRFEAMNVFCKVVELGSFAAAAERLDISTSATSRLIAQLEATLNARLLNRTTRRISLTEDGRGYYERCLQLLSDLEEAEESVGSASVELRGTLRLTAPISFGAWHLAPAIADFARFHPQVKFDISLSDQQIDLVEEGLDLAIRVGALGSQNLVARPIGKARMMLCAAQNYLNAHGIPQTPDDLAKHQCLTYAYASENHVWRFADPEDKGGKREGKGPISVRIGGSTHSNNGLLLRELAAQGMGLTMAPDFILQVAVDEGRLVEVMKEWAPTPLTIYAAYPSRKHLSAKVRGFANFLQEWLETKCPSVGADLKG</sequence>
<dbReference type="Pfam" id="PF00126">
    <property type="entry name" value="HTH_1"/>
    <property type="match status" value="1"/>
</dbReference>
<dbReference type="InterPro" id="IPR036388">
    <property type="entry name" value="WH-like_DNA-bd_sf"/>
</dbReference>
<dbReference type="EMBL" id="JAYXHS010000002">
    <property type="protein sequence ID" value="MEC5386617.1"/>
    <property type="molecule type" value="Genomic_DNA"/>
</dbReference>
<keyword evidence="3" id="KW-0238">DNA-binding</keyword>
<keyword evidence="2" id="KW-0805">Transcription regulation</keyword>
<dbReference type="Pfam" id="PF03466">
    <property type="entry name" value="LysR_substrate"/>
    <property type="match status" value="1"/>
</dbReference>
<dbReference type="InterPro" id="IPR036390">
    <property type="entry name" value="WH_DNA-bd_sf"/>
</dbReference>
<accession>A0ABU6K583</accession>
<evidence type="ECO:0000256" key="1">
    <source>
        <dbReference type="ARBA" id="ARBA00009437"/>
    </source>
</evidence>
<dbReference type="PANTHER" id="PTHR30537:SF5">
    <property type="entry name" value="HTH-TYPE TRANSCRIPTIONAL ACTIVATOR TTDR-RELATED"/>
    <property type="match status" value="1"/>
</dbReference>